<dbReference type="Proteomes" id="UP000278807">
    <property type="component" value="Unassembled WGS sequence"/>
</dbReference>
<proteinExistence type="predicted"/>
<gene>
    <name evidence="2" type="ORF">HNAJ_LOCUS10464</name>
</gene>
<name>A0A158QIY1_RODNA</name>
<sequence>MNNVADDRARYLHEDTGLEFSKEKQFPKKLVADKLATSKNSNIHKTIAVNSRNRQLSSLARQPLHRSMLTVDQTRSLTDNISMGVFDPDSIRKSFAKGGEDIDRSPFKEGDKLPRISSNAVNLRPIPVGRMGGDRLYEQNSNEMRKSMVS</sequence>
<dbReference type="AlphaFoldDB" id="A0A158QIY1"/>
<protein>
    <submittedName>
        <fullName evidence="4">Calponin-homology (CH) domain-containing protein</fullName>
    </submittedName>
</protein>
<dbReference type="WBParaSite" id="HNAJ_0001046901-mRNA-1">
    <property type="protein sequence ID" value="HNAJ_0001046901-mRNA-1"/>
    <property type="gene ID" value="HNAJ_0001046901"/>
</dbReference>
<evidence type="ECO:0000313" key="4">
    <source>
        <dbReference type="WBParaSite" id="HNAJ_0001046901-mRNA-1"/>
    </source>
</evidence>
<organism evidence="4">
    <name type="scientific">Rodentolepis nana</name>
    <name type="common">Dwarf tapeworm</name>
    <name type="synonym">Hymenolepis nana</name>
    <dbReference type="NCBI Taxonomy" id="102285"/>
    <lineage>
        <taxon>Eukaryota</taxon>
        <taxon>Metazoa</taxon>
        <taxon>Spiralia</taxon>
        <taxon>Lophotrochozoa</taxon>
        <taxon>Platyhelminthes</taxon>
        <taxon>Cestoda</taxon>
        <taxon>Eucestoda</taxon>
        <taxon>Cyclophyllidea</taxon>
        <taxon>Hymenolepididae</taxon>
        <taxon>Rodentolepis</taxon>
    </lineage>
</organism>
<evidence type="ECO:0000256" key="1">
    <source>
        <dbReference type="SAM" id="MobiDB-lite"/>
    </source>
</evidence>
<accession>A0A158QIY1</accession>
<reference evidence="2 3" key="2">
    <citation type="submission" date="2018-11" db="EMBL/GenBank/DDBJ databases">
        <authorList>
            <consortium name="Pathogen Informatics"/>
        </authorList>
    </citation>
    <scope>NUCLEOTIDE SEQUENCE [LARGE SCALE GENOMIC DNA]</scope>
</reference>
<reference evidence="4" key="1">
    <citation type="submission" date="2016-04" db="UniProtKB">
        <authorList>
            <consortium name="WormBaseParasite"/>
        </authorList>
    </citation>
    <scope>IDENTIFICATION</scope>
</reference>
<dbReference type="EMBL" id="UZAE01013063">
    <property type="protein sequence ID" value="VDO08010.1"/>
    <property type="molecule type" value="Genomic_DNA"/>
</dbReference>
<feature type="region of interest" description="Disordered" evidence="1">
    <location>
        <begin position="130"/>
        <end position="150"/>
    </location>
</feature>
<keyword evidence="3" id="KW-1185">Reference proteome</keyword>
<evidence type="ECO:0000313" key="3">
    <source>
        <dbReference type="Proteomes" id="UP000278807"/>
    </source>
</evidence>
<feature type="compositionally biased region" description="Basic and acidic residues" evidence="1">
    <location>
        <begin position="132"/>
        <end position="150"/>
    </location>
</feature>
<evidence type="ECO:0000313" key="2">
    <source>
        <dbReference type="EMBL" id="VDO08010.1"/>
    </source>
</evidence>